<dbReference type="EMBL" id="BGPR01006069">
    <property type="protein sequence ID" value="GBN15831.1"/>
    <property type="molecule type" value="Genomic_DNA"/>
</dbReference>
<gene>
    <name evidence="1" type="ORF">AVEN_209135_1</name>
</gene>
<proteinExistence type="predicted"/>
<dbReference type="Proteomes" id="UP000499080">
    <property type="component" value="Unassembled WGS sequence"/>
</dbReference>
<keyword evidence="2" id="KW-1185">Reference proteome</keyword>
<organism evidence="1 2">
    <name type="scientific">Araneus ventricosus</name>
    <name type="common">Orbweaver spider</name>
    <name type="synonym">Epeira ventricosa</name>
    <dbReference type="NCBI Taxonomy" id="182803"/>
    <lineage>
        <taxon>Eukaryota</taxon>
        <taxon>Metazoa</taxon>
        <taxon>Ecdysozoa</taxon>
        <taxon>Arthropoda</taxon>
        <taxon>Chelicerata</taxon>
        <taxon>Arachnida</taxon>
        <taxon>Araneae</taxon>
        <taxon>Araneomorphae</taxon>
        <taxon>Entelegynae</taxon>
        <taxon>Araneoidea</taxon>
        <taxon>Araneidae</taxon>
        <taxon>Araneus</taxon>
    </lineage>
</organism>
<dbReference type="AlphaFoldDB" id="A0A4Y2LM08"/>
<reference evidence="1 2" key="1">
    <citation type="journal article" date="2019" name="Sci. Rep.">
        <title>Orb-weaving spider Araneus ventricosus genome elucidates the spidroin gene catalogue.</title>
        <authorList>
            <person name="Kono N."/>
            <person name="Nakamura H."/>
            <person name="Ohtoshi R."/>
            <person name="Moran D.A.P."/>
            <person name="Shinohara A."/>
            <person name="Yoshida Y."/>
            <person name="Fujiwara M."/>
            <person name="Mori M."/>
            <person name="Tomita M."/>
            <person name="Arakawa K."/>
        </authorList>
    </citation>
    <scope>NUCLEOTIDE SEQUENCE [LARGE SCALE GENOMIC DNA]</scope>
</reference>
<protein>
    <submittedName>
        <fullName evidence="1">Uncharacterized protein</fullName>
    </submittedName>
</protein>
<evidence type="ECO:0000313" key="2">
    <source>
        <dbReference type="Proteomes" id="UP000499080"/>
    </source>
</evidence>
<sequence>MTYQKFQSLSPVTETAEVSSLKKDESGINDRDKIPTLLENTMEPLGLCRDYVNPKFVCCGVFTVQMKMHLSRGCFKDILDLPLSK</sequence>
<evidence type="ECO:0000313" key="1">
    <source>
        <dbReference type="EMBL" id="GBN15831.1"/>
    </source>
</evidence>
<comment type="caution">
    <text evidence="1">The sequence shown here is derived from an EMBL/GenBank/DDBJ whole genome shotgun (WGS) entry which is preliminary data.</text>
</comment>
<name>A0A4Y2LM08_ARAVE</name>
<accession>A0A4Y2LM08</accession>